<dbReference type="InterPro" id="IPR036855">
    <property type="entry name" value="Znf_CCCH_sf"/>
</dbReference>
<dbReference type="AlphaFoldDB" id="A0A5B7HQI0"/>
<dbReference type="SUPFAM" id="SSF90229">
    <property type="entry name" value="CCCH zinc finger"/>
    <property type="match status" value="2"/>
</dbReference>
<evidence type="ECO:0000256" key="5">
    <source>
        <dbReference type="PROSITE-ProRule" id="PRU00723"/>
    </source>
</evidence>
<keyword evidence="8" id="KW-1185">Reference proteome</keyword>
<protein>
    <submittedName>
        <fullName evidence="7">Zinc finger protein 36, C3H1 type-like 1</fullName>
    </submittedName>
</protein>
<keyword evidence="1 5" id="KW-0479">Metal-binding</keyword>
<reference evidence="7" key="1">
    <citation type="submission" date="2019-05" db="EMBL/GenBank/DDBJ databases">
        <title>Another draft genome of Portunus trituberculatus and its Hox gene families provides insights of decapod evolution.</title>
        <authorList>
            <person name="Jeong J.-H."/>
            <person name="Song I."/>
            <person name="Kim S."/>
            <person name="Choi T."/>
            <person name="Kim D."/>
            <person name="Ryu S."/>
            <person name="Kim W."/>
        </authorList>
    </citation>
    <scope>NUCLEOTIDE SEQUENCE [LARGE SCALE GENOMIC DNA]</scope>
    <source>
        <tissue evidence="7">Muscle</tissue>
    </source>
</reference>
<dbReference type="PANTHER" id="PTHR12547:SF53">
    <property type="entry name" value="MRNA DECAY ACTIVATOR PROTEIN ZFP36L1"/>
    <property type="match status" value="1"/>
</dbReference>
<comment type="caution">
    <text evidence="7">The sequence shown here is derived from an EMBL/GenBank/DDBJ whole genome shotgun (WGS) entry which is preliminary data.</text>
</comment>
<sequence length="140" mass="15773">MKSLNCLSLGCNGIKSISTNEESIKDSNVGSGKKVLPRLSNPLRYKTELCRSFEESGDCRFGQACTFAHGLRELRAVLRHPRYKTDLCRTYHGAGYCQYGARDIWRLGETSTQYKTVIGNPMEVSRSLQIPSIEELIHMP</sequence>
<dbReference type="SMART" id="SM00356">
    <property type="entry name" value="ZnF_C3H1"/>
    <property type="match status" value="2"/>
</dbReference>
<dbReference type="Proteomes" id="UP000324222">
    <property type="component" value="Unassembled WGS sequence"/>
</dbReference>
<evidence type="ECO:0000259" key="6">
    <source>
        <dbReference type="PROSITE" id="PS50103"/>
    </source>
</evidence>
<evidence type="ECO:0000313" key="7">
    <source>
        <dbReference type="EMBL" id="MPC70968.1"/>
    </source>
</evidence>
<feature type="domain" description="C3H1-type" evidence="6">
    <location>
        <begin position="44"/>
        <end position="72"/>
    </location>
</feature>
<evidence type="ECO:0000256" key="3">
    <source>
        <dbReference type="ARBA" id="ARBA00022771"/>
    </source>
</evidence>
<name>A0A5B7HQI0_PORTR</name>
<accession>A0A5B7HQI0</accession>
<keyword evidence="2" id="KW-0677">Repeat</keyword>
<keyword evidence="3 5" id="KW-0863">Zinc-finger</keyword>
<dbReference type="Pfam" id="PF00642">
    <property type="entry name" value="zf-CCCH"/>
    <property type="match status" value="2"/>
</dbReference>
<dbReference type="Gene3D" id="4.10.1000.10">
    <property type="entry name" value="Zinc finger, CCCH-type"/>
    <property type="match status" value="2"/>
</dbReference>
<organism evidence="7 8">
    <name type="scientific">Portunus trituberculatus</name>
    <name type="common">Swimming crab</name>
    <name type="synonym">Neptunus trituberculatus</name>
    <dbReference type="NCBI Taxonomy" id="210409"/>
    <lineage>
        <taxon>Eukaryota</taxon>
        <taxon>Metazoa</taxon>
        <taxon>Ecdysozoa</taxon>
        <taxon>Arthropoda</taxon>
        <taxon>Crustacea</taxon>
        <taxon>Multicrustacea</taxon>
        <taxon>Malacostraca</taxon>
        <taxon>Eumalacostraca</taxon>
        <taxon>Eucarida</taxon>
        <taxon>Decapoda</taxon>
        <taxon>Pleocyemata</taxon>
        <taxon>Brachyura</taxon>
        <taxon>Eubrachyura</taxon>
        <taxon>Portunoidea</taxon>
        <taxon>Portunidae</taxon>
        <taxon>Portuninae</taxon>
        <taxon>Portunus</taxon>
    </lineage>
</organism>
<dbReference type="InterPro" id="IPR045877">
    <property type="entry name" value="ZFP36-like"/>
</dbReference>
<dbReference type="GO" id="GO:0003729">
    <property type="term" value="F:mRNA binding"/>
    <property type="evidence" value="ECO:0007669"/>
    <property type="project" value="InterPro"/>
</dbReference>
<dbReference type="GO" id="GO:0008270">
    <property type="term" value="F:zinc ion binding"/>
    <property type="evidence" value="ECO:0007669"/>
    <property type="project" value="UniProtKB-KW"/>
</dbReference>
<evidence type="ECO:0000256" key="4">
    <source>
        <dbReference type="ARBA" id="ARBA00022833"/>
    </source>
</evidence>
<dbReference type="OrthoDB" id="410307at2759"/>
<evidence type="ECO:0000313" key="8">
    <source>
        <dbReference type="Proteomes" id="UP000324222"/>
    </source>
</evidence>
<proteinExistence type="predicted"/>
<dbReference type="FunFam" id="4.10.1000.10:FF:000001">
    <property type="entry name" value="zinc finger CCCH domain-containing protein 15-like"/>
    <property type="match status" value="1"/>
</dbReference>
<dbReference type="PANTHER" id="PTHR12547">
    <property type="entry name" value="CCCH ZINC FINGER/TIS11-RELATED"/>
    <property type="match status" value="1"/>
</dbReference>
<evidence type="ECO:0000256" key="1">
    <source>
        <dbReference type="ARBA" id="ARBA00022723"/>
    </source>
</evidence>
<dbReference type="EMBL" id="VSRR010032049">
    <property type="protein sequence ID" value="MPC70968.1"/>
    <property type="molecule type" value="Genomic_DNA"/>
</dbReference>
<evidence type="ECO:0000256" key="2">
    <source>
        <dbReference type="ARBA" id="ARBA00022737"/>
    </source>
</evidence>
<feature type="zinc finger region" description="C3H1-type" evidence="5">
    <location>
        <begin position="44"/>
        <end position="72"/>
    </location>
</feature>
<dbReference type="InterPro" id="IPR000571">
    <property type="entry name" value="Znf_CCCH"/>
</dbReference>
<gene>
    <name evidence="7" type="primary">Zfp36l1</name>
    <name evidence="7" type="ORF">E2C01_065235</name>
</gene>
<dbReference type="PROSITE" id="PS50103">
    <property type="entry name" value="ZF_C3H1"/>
    <property type="match status" value="1"/>
</dbReference>
<keyword evidence="4 5" id="KW-0862">Zinc</keyword>